<organism evidence="2 3">
    <name type="scientific">Monilinia laxa</name>
    <name type="common">Brown rot fungus</name>
    <name type="synonym">Sclerotinia laxa</name>
    <dbReference type="NCBI Taxonomy" id="61186"/>
    <lineage>
        <taxon>Eukaryota</taxon>
        <taxon>Fungi</taxon>
        <taxon>Dikarya</taxon>
        <taxon>Ascomycota</taxon>
        <taxon>Pezizomycotina</taxon>
        <taxon>Leotiomycetes</taxon>
        <taxon>Helotiales</taxon>
        <taxon>Sclerotiniaceae</taxon>
        <taxon>Monilinia</taxon>
    </lineage>
</organism>
<evidence type="ECO:0000313" key="3">
    <source>
        <dbReference type="Proteomes" id="UP000326757"/>
    </source>
</evidence>
<feature type="region of interest" description="Disordered" evidence="1">
    <location>
        <begin position="1"/>
        <end position="27"/>
    </location>
</feature>
<gene>
    <name evidence="2" type="ORF">EYC80_009182</name>
</gene>
<feature type="region of interest" description="Disordered" evidence="1">
    <location>
        <begin position="181"/>
        <end position="221"/>
    </location>
</feature>
<feature type="compositionally biased region" description="Acidic residues" evidence="1">
    <location>
        <begin position="266"/>
        <end position="279"/>
    </location>
</feature>
<accession>A0A5N6K2U8</accession>
<keyword evidence="3" id="KW-1185">Reference proteome</keyword>
<dbReference type="EMBL" id="VIGI01000009">
    <property type="protein sequence ID" value="KAB8296441.1"/>
    <property type="molecule type" value="Genomic_DNA"/>
</dbReference>
<evidence type="ECO:0000313" key="2">
    <source>
        <dbReference type="EMBL" id="KAB8296441.1"/>
    </source>
</evidence>
<dbReference type="AlphaFoldDB" id="A0A5N6K2U8"/>
<sequence length="279" mass="31363">MIQHSISRTRDQDRKGKERKGKERKVTNSSHSVAISIDFNPFTSLYTVIFILSSNPANFLHTSYGVLILHTDNKYYGSKATLKYTPYTSYIPDIHYIYIKLLPNQSKPTYPILIPSSKAVIKPKFQTTTPQPTSQCSTKELAELVQLPMDNTIQSKPYTPPTYCINSLTEYSKHSVHSKQYHIPHKQSNPPTFRHSRPQSIHPHNTTRKPPTHLKTQHNFRTSPSISHGAWLVLGRRRGYDDQRDLGIWGFACGLGGVGGVGGSGGDDDDDDDDEGSLL</sequence>
<feature type="compositionally biased region" description="Basic residues" evidence="1">
    <location>
        <begin position="205"/>
        <end position="218"/>
    </location>
</feature>
<protein>
    <submittedName>
        <fullName evidence="2">Uncharacterized protein</fullName>
    </submittedName>
</protein>
<feature type="compositionally biased region" description="Basic and acidic residues" evidence="1">
    <location>
        <begin position="8"/>
        <end position="26"/>
    </location>
</feature>
<name>A0A5N6K2U8_MONLA</name>
<comment type="caution">
    <text evidence="2">The sequence shown here is derived from an EMBL/GenBank/DDBJ whole genome shotgun (WGS) entry which is preliminary data.</text>
</comment>
<dbReference type="Proteomes" id="UP000326757">
    <property type="component" value="Unassembled WGS sequence"/>
</dbReference>
<reference evidence="2 3" key="1">
    <citation type="submission" date="2019-06" db="EMBL/GenBank/DDBJ databases">
        <title>Genome Sequence of the Brown Rot Fungal Pathogen Monilinia laxa.</title>
        <authorList>
            <person name="De Miccolis Angelini R.M."/>
            <person name="Landi L."/>
            <person name="Abate D."/>
            <person name="Pollastro S."/>
            <person name="Romanazzi G."/>
            <person name="Faretra F."/>
        </authorList>
    </citation>
    <scope>NUCLEOTIDE SEQUENCE [LARGE SCALE GENOMIC DNA]</scope>
    <source>
        <strain evidence="2 3">Mlax316</strain>
    </source>
</reference>
<proteinExistence type="predicted"/>
<evidence type="ECO:0000256" key="1">
    <source>
        <dbReference type="SAM" id="MobiDB-lite"/>
    </source>
</evidence>
<feature type="region of interest" description="Disordered" evidence="1">
    <location>
        <begin position="260"/>
        <end position="279"/>
    </location>
</feature>